<reference evidence="8" key="1">
    <citation type="journal article" date="2019" name="Int. J. Syst. Evol. Microbiol.">
        <title>The Global Catalogue of Microorganisms (GCM) 10K type strain sequencing project: providing services to taxonomists for standard genome sequencing and annotation.</title>
        <authorList>
            <consortium name="The Broad Institute Genomics Platform"/>
            <consortium name="The Broad Institute Genome Sequencing Center for Infectious Disease"/>
            <person name="Wu L."/>
            <person name="Ma J."/>
        </authorList>
    </citation>
    <scope>NUCLEOTIDE SEQUENCE [LARGE SCALE GENOMIC DNA]</scope>
    <source>
        <strain evidence="8">JCM 16702</strain>
    </source>
</reference>
<dbReference type="PANTHER" id="PTHR35807:SF1">
    <property type="entry name" value="TRANSCRIPTIONAL REGULATOR REDD"/>
    <property type="match status" value="1"/>
</dbReference>
<feature type="domain" description="OmpR/PhoB-type" evidence="6">
    <location>
        <begin position="1"/>
        <end position="92"/>
    </location>
</feature>
<evidence type="ECO:0000256" key="3">
    <source>
        <dbReference type="ARBA" id="ARBA00023125"/>
    </source>
</evidence>
<dbReference type="InterPro" id="IPR016032">
    <property type="entry name" value="Sig_transdc_resp-reg_C-effctor"/>
</dbReference>
<dbReference type="Gene3D" id="3.40.50.300">
    <property type="entry name" value="P-loop containing nucleotide triphosphate hydrolases"/>
    <property type="match status" value="1"/>
</dbReference>
<dbReference type="InterPro" id="IPR001867">
    <property type="entry name" value="OmpR/PhoB-type_DNA-bd"/>
</dbReference>
<evidence type="ECO:0000313" key="8">
    <source>
        <dbReference type="Proteomes" id="UP001500683"/>
    </source>
</evidence>
<evidence type="ECO:0000256" key="4">
    <source>
        <dbReference type="ARBA" id="ARBA00023163"/>
    </source>
</evidence>
<dbReference type="InterPro" id="IPR011990">
    <property type="entry name" value="TPR-like_helical_dom_sf"/>
</dbReference>
<evidence type="ECO:0000259" key="6">
    <source>
        <dbReference type="PROSITE" id="PS51755"/>
    </source>
</evidence>
<name>A0ABP7VKE7_9ACTN</name>
<keyword evidence="2" id="KW-0805">Transcription regulation</keyword>
<keyword evidence="3 5" id="KW-0238">DNA-binding</keyword>
<dbReference type="SUPFAM" id="SSF46894">
    <property type="entry name" value="C-terminal effector domain of the bipartite response regulators"/>
    <property type="match status" value="1"/>
</dbReference>
<dbReference type="SMART" id="SM01043">
    <property type="entry name" value="BTAD"/>
    <property type="match status" value="1"/>
</dbReference>
<comment type="caution">
    <text evidence="7">The sequence shown here is derived from an EMBL/GenBank/DDBJ whole genome shotgun (WGS) entry which is preliminary data.</text>
</comment>
<dbReference type="Gene3D" id="1.10.10.10">
    <property type="entry name" value="Winged helix-like DNA-binding domain superfamily/Winged helix DNA-binding domain"/>
    <property type="match status" value="1"/>
</dbReference>
<dbReference type="InterPro" id="IPR036388">
    <property type="entry name" value="WH-like_DNA-bd_sf"/>
</dbReference>
<evidence type="ECO:0000313" key="7">
    <source>
        <dbReference type="EMBL" id="GAA4069164.1"/>
    </source>
</evidence>
<dbReference type="RefSeq" id="WP_344945586.1">
    <property type="nucleotide sequence ID" value="NZ_BAAAZG010000015.1"/>
</dbReference>
<dbReference type="PANTHER" id="PTHR35807">
    <property type="entry name" value="TRANSCRIPTIONAL REGULATOR REDD-RELATED"/>
    <property type="match status" value="1"/>
</dbReference>
<dbReference type="InterPro" id="IPR027417">
    <property type="entry name" value="P-loop_NTPase"/>
</dbReference>
<dbReference type="Pfam" id="PF03704">
    <property type="entry name" value="BTAD"/>
    <property type="match status" value="1"/>
</dbReference>
<dbReference type="InterPro" id="IPR051677">
    <property type="entry name" value="AfsR-DnrI-RedD_regulator"/>
</dbReference>
<dbReference type="PROSITE" id="PS51755">
    <property type="entry name" value="OMPR_PHOB"/>
    <property type="match status" value="1"/>
</dbReference>
<evidence type="ECO:0000256" key="2">
    <source>
        <dbReference type="ARBA" id="ARBA00023015"/>
    </source>
</evidence>
<protein>
    <recommendedName>
        <fullName evidence="6">OmpR/PhoB-type domain-containing protein</fullName>
    </recommendedName>
</protein>
<dbReference type="SUPFAM" id="SSF52540">
    <property type="entry name" value="P-loop containing nucleoside triphosphate hydrolases"/>
    <property type="match status" value="1"/>
</dbReference>
<sequence length="707" mass="74660">MDILILGDLIVRSEGRPVPLPGPSVRALLGVLALTPGEVVGEERLLTLAWGADKGTRRGLQCAAHRLRGWLRDVAGTACGLEHTGSGYRLTAPDDAVDVTRFTLRVRESETAADPRRRLSLLTAALGEWRGPVLGGRSEGLDADPVVWAVEQARVDCAAALADLACRLGRQAEVVPLVREVAAAAPYDEPLQAALVRLLATSGRPAEALRQVERVRRRLADDLGIAPSAEIRNAHAAALRGDGRLRPVPRQLPPDVPDFTGRGAETAAISEPMLTAADRHGPLVFVINGLPGIGKTALAVHVAHRTAALFPGGQLYAELRGPDGRPADPRDVLGRFLRVLGAADAAVPAALDDRAALYRSLTADRGLQVILDDAVDEAQVRPLIPGASGCAVLVTGRTFLGGLAGARQIRLQGLDGPDAVRLLGRVSGRDGMADDPAAARIVRFCDRLPLAVRVAGVRLAARPALSPGRLAAGLRDEDGRLDGLEVHGLAVRPGLDAAYCALDAGPRRAFRLLGLARTRDFAAWTAAALLDVPVDTATAHLEALADAGLLDPLGDDDAGQLRYGRCDLLRLYAAERARATEPRAARDAAVRRVLGGWLYLLDEVGAWLFGTSSRNAAPARAVGYRVPLPECPEAWYDAESGAVRAALGQAWEHGHDDLTVALAGAALPFLARLGRDDERRRVLRVGLAAADRGGDRTGRLALLGIPA</sequence>
<dbReference type="SUPFAM" id="SSF48452">
    <property type="entry name" value="TPR-like"/>
    <property type="match status" value="1"/>
</dbReference>
<dbReference type="Gene3D" id="1.25.40.10">
    <property type="entry name" value="Tetratricopeptide repeat domain"/>
    <property type="match status" value="1"/>
</dbReference>
<gene>
    <name evidence="7" type="ORF">GCM10022214_25310</name>
</gene>
<dbReference type="Proteomes" id="UP001500683">
    <property type="component" value="Unassembled WGS sequence"/>
</dbReference>
<evidence type="ECO:0000256" key="1">
    <source>
        <dbReference type="ARBA" id="ARBA00005820"/>
    </source>
</evidence>
<feature type="DNA-binding region" description="OmpR/PhoB-type" evidence="5">
    <location>
        <begin position="1"/>
        <end position="92"/>
    </location>
</feature>
<keyword evidence="8" id="KW-1185">Reference proteome</keyword>
<accession>A0ABP7VKE7</accession>
<comment type="similarity">
    <text evidence="1">Belongs to the AfsR/DnrI/RedD regulatory family.</text>
</comment>
<dbReference type="CDD" id="cd15831">
    <property type="entry name" value="BTAD"/>
    <property type="match status" value="1"/>
</dbReference>
<keyword evidence="4" id="KW-0804">Transcription</keyword>
<organism evidence="7 8">
    <name type="scientific">Actinomadura miaoliensis</name>
    <dbReference type="NCBI Taxonomy" id="430685"/>
    <lineage>
        <taxon>Bacteria</taxon>
        <taxon>Bacillati</taxon>
        <taxon>Actinomycetota</taxon>
        <taxon>Actinomycetes</taxon>
        <taxon>Streptosporangiales</taxon>
        <taxon>Thermomonosporaceae</taxon>
        <taxon>Actinomadura</taxon>
    </lineage>
</organism>
<evidence type="ECO:0000256" key="5">
    <source>
        <dbReference type="PROSITE-ProRule" id="PRU01091"/>
    </source>
</evidence>
<dbReference type="EMBL" id="BAAAZG010000015">
    <property type="protein sequence ID" value="GAA4069164.1"/>
    <property type="molecule type" value="Genomic_DNA"/>
</dbReference>
<dbReference type="InterPro" id="IPR005158">
    <property type="entry name" value="BTAD"/>
</dbReference>
<proteinExistence type="inferred from homology"/>